<feature type="non-terminal residue" evidence="2">
    <location>
        <position position="180"/>
    </location>
</feature>
<proteinExistence type="predicted"/>
<organism evidence="2">
    <name type="scientific">marine metagenome</name>
    <dbReference type="NCBI Taxonomy" id="408172"/>
    <lineage>
        <taxon>unclassified sequences</taxon>
        <taxon>metagenomes</taxon>
        <taxon>ecological metagenomes</taxon>
    </lineage>
</organism>
<sequence>VQGLDWPAPLTSSELDFEQAMRRGEHFHLLIQQHTLGLDVTPMVEASEDQILRDWWQRYLNQAQALIPSTARAQFSEVELGLGLAGVTLVAKFDLVVVDAEGELVIFDWKTGVPRTAQQLSATWQTIVYCFVATECGGQLVDPASASPTPVSPESVRLTYWHAREADQPVRLPYDEASHE</sequence>
<dbReference type="AlphaFoldDB" id="A0A382KUW0"/>
<accession>A0A382KUW0</accession>
<evidence type="ECO:0000313" key="2">
    <source>
        <dbReference type="EMBL" id="SVC28378.1"/>
    </source>
</evidence>
<name>A0A382KUW0_9ZZZZ</name>
<reference evidence="2" key="1">
    <citation type="submission" date="2018-05" db="EMBL/GenBank/DDBJ databases">
        <authorList>
            <person name="Lanie J.A."/>
            <person name="Ng W.-L."/>
            <person name="Kazmierczak K.M."/>
            <person name="Andrzejewski T.M."/>
            <person name="Davidsen T.M."/>
            <person name="Wayne K.J."/>
            <person name="Tettelin H."/>
            <person name="Glass J.I."/>
            <person name="Rusch D."/>
            <person name="Podicherti R."/>
            <person name="Tsui H.-C.T."/>
            <person name="Winkler M.E."/>
        </authorList>
    </citation>
    <scope>NUCLEOTIDE SEQUENCE</scope>
</reference>
<protein>
    <recommendedName>
        <fullName evidence="1">PD-(D/E)XK endonuclease-like domain-containing protein</fullName>
    </recommendedName>
</protein>
<dbReference type="InterPro" id="IPR011604">
    <property type="entry name" value="PDDEXK-like_dom_sf"/>
</dbReference>
<feature type="domain" description="PD-(D/E)XK endonuclease-like" evidence="1">
    <location>
        <begin position="16"/>
        <end position="165"/>
    </location>
</feature>
<gene>
    <name evidence="2" type="ORF">METZ01_LOCUS281232</name>
</gene>
<dbReference type="Pfam" id="PF12705">
    <property type="entry name" value="PDDEXK_1"/>
    <property type="match status" value="1"/>
</dbReference>
<feature type="non-terminal residue" evidence="2">
    <location>
        <position position="1"/>
    </location>
</feature>
<dbReference type="InterPro" id="IPR038726">
    <property type="entry name" value="PDDEXK_AddAB-type"/>
</dbReference>
<dbReference type="EMBL" id="UINC01083051">
    <property type="protein sequence ID" value="SVC28378.1"/>
    <property type="molecule type" value="Genomic_DNA"/>
</dbReference>
<evidence type="ECO:0000259" key="1">
    <source>
        <dbReference type="Pfam" id="PF12705"/>
    </source>
</evidence>
<dbReference type="Gene3D" id="3.90.320.10">
    <property type="match status" value="1"/>
</dbReference>